<name>A0A6A6VVK7_9PEZI</name>
<proteinExistence type="predicted"/>
<dbReference type="Proteomes" id="UP000799437">
    <property type="component" value="Unassembled WGS sequence"/>
</dbReference>
<organism evidence="2 3">
    <name type="scientific">Pseudovirgaria hyperparasitica</name>
    <dbReference type="NCBI Taxonomy" id="470096"/>
    <lineage>
        <taxon>Eukaryota</taxon>
        <taxon>Fungi</taxon>
        <taxon>Dikarya</taxon>
        <taxon>Ascomycota</taxon>
        <taxon>Pezizomycotina</taxon>
        <taxon>Dothideomycetes</taxon>
        <taxon>Dothideomycetes incertae sedis</taxon>
        <taxon>Acrospermales</taxon>
        <taxon>Acrospermaceae</taxon>
        <taxon>Pseudovirgaria</taxon>
    </lineage>
</organism>
<protein>
    <submittedName>
        <fullName evidence="2">Uncharacterized protein</fullName>
    </submittedName>
</protein>
<feature type="compositionally biased region" description="Polar residues" evidence="1">
    <location>
        <begin position="35"/>
        <end position="71"/>
    </location>
</feature>
<accession>A0A6A6VVK7</accession>
<gene>
    <name evidence="2" type="ORF">EJ05DRAFT_209732</name>
</gene>
<evidence type="ECO:0000313" key="2">
    <source>
        <dbReference type="EMBL" id="KAF2753287.1"/>
    </source>
</evidence>
<keyword evidence="3" id="KW-1185">Reference proteome</keyword>
<feature type="region of interest" description="Disordered" evidence="1">
    <location>
        <begin position="35"/>
        <end position="77"/>
    </location>
</feature>
<reference evidence="2" key="1">
    <citation type="journal article" date="2020" name="Stud. Mycol.">
        <title>101 Dothideomycetes genomes: a test case for predicting lifestyles and emergence of pathogens.</title>
        <authorList>
            <person name="Haridas S."/>
            <person name="Albert R."/>
            <person name="Binder M."/>
            <person name="Bloem J."/>
            <person name="Labutti K."/>
            <person name="Salamov A."/>
            <person name="Andreopoulos B."/>
            <person name="Baker S."/>
            <person name="Barry K."/>
            <person name="Bills G."/>
            <person name="Bluhm B."/>
            <person name="Cannon C."/>
            <person name="Castanera R."/>
            <person name="Culley D."/>
            <person name="Daum C."/>
            <person name="Ezra D."/>
            <person name="Gonzalez J."/>
            <person name="Henrissat B."/>
            <person name="Kuo A."/>
            <person name="Liang C."/>
            <person name="Lipzen A."/>
            <person name="Lutzoni F."/>
            <person name="Magnuson J."/>
            <person name="Mondo S."/>
            <person name="Nolan M."/>
            <person name="Ohm R."/>
            <person name="Pangilinan J."/>
            <person name="Park H.-J."/>
            <person name="Ramirez L."/>
            <person name="Alfaro M."/>
            <person name="Sun H."/>
            <person name="Tritt A."/>
            <person name="Yoshinaga Y."/>
            <person name="Zwiers L.-H."/>
            <person name="Turgeon B."/>
            <person name="Goodwin S."/>
            <person name="Spatafora J."/>
            <person name="Crous P."/>
            <person name="Grigoriev I."/>
        </authorList>
    </citation>
    <scope>NUCLEOTIDE SEQUENCE</scope>
    <source>
        <strain evidence="2">CBS 121739</strain>
    </source>
</reference>
<evidence type="ECO:0000313" key="3">
    <source>
        <dbReference type="Proteomes" id="UP000799437"/>
    </source>
</evidence>
<dbReference type="EMBL" id="ML996584">
    <property type="protein sequence ID" value="KAF2753287.1"/>
    <property type="molecule type" value="Genomic_DNA"/>
</dbReference>
<evidence type="ECO:0000256" key="1">
    <source>
        <dbReference type="SAM" id="MobiDB-lite"/>
    </source>
</evidence>
<dbReference type="AlphaFoldDB" id="A0A6A6VVK7"/>
<dbReference type="RefSeq" id="XP_033595738.1">
    <property type="nucleotide sequence ID" value="XM_033739805.1"/>
</dbReference>
<sequence>MGLHTVDAMVGIGICRWMWSSVKQVLLLSEVENRSTFRSSPGQSIHPWMSSSLDPSQSHPRLTISSKNKTASRLLCL</sequence>
<dbReference type="GeneID" id="54480859"/>